<keyword evidence="2" id="KW-0472">Membrane</keyword>
<proteinExistence type="predicted"/>
<feature type="transmembrane region" description="Helical" evidence="2">
    <location>
        <begin position="215"/>
        <end position="238"/>
    </location>
</feature>
<evidence type="ECO:0000256" key="1">
    <source>
        <dbReference type="ARBA" id="ARBA00022536"/>
    </source>
</evidence>
<name>A0ABY7EBR1_MYAAR</name>
<keyword evidence="2" id="KW-0812">Transmembrane</keyword>
<dbReference type="Gene3D" id="2.170.300.10">
    <property type="entry name" value="Tie2 ligand-binding domain superfamily"/>
    <property type="match status" value="1"/>
</dbReference>
<reference evidence="3" key="1">
    <citation type="submission" date="2022-11" db="EMBL/GenBank/DDBJ databases">
        <title>Centuries of genome instability and evolution in soft-shell clam transmissible cancer (bioRxiv).</title>
        <authorList>
            <person name="Hart S.F.M."/>
            <person name="Yonemitsu M.A."/>
            <person name="Giersch R.M."/>
            <person name="Beal B.F."/>
            <person name="Arriagada G."/>
            <person name="Davis B.W."/>
            <person name="Ostrander E.A."/>
            <person name="Goff S.P."/>
            <person name="Metzger M.J."/>
        </authorList>
    </citation>
    <scope>NUCLEOTIDE SEQUENCE</scope>
    <source>
        <strain evidence="3">MELC-2E11</strain>
        <tissue evidence="3">Siphon/mantle</tissue>
    </source>
</reference>
<keyword evidence="1" id="KW-0245">EGF-like domain</keyword>
<dbReference type="InterPro" id="IPR042635">
    <property type="entry name" value="MEGF10/SREC1/2-like"/>
</dbReference>
<organism evidence="3 4">
    <name type="scientific">Mya arenaria</name>
    <name type="common">Soft-shell clam</name>
    <dbReference type="NCBI Taxonomy" id="6604"/>
    <lineage>
        <taxon>Eukaryota</taxon>
        <taxon>Metazoa</taxon>
        <taxon>Spiralia</taxon>
        <taxon>Lophotrochozoa</taxon>
        <taxon>Mollusca</taxon>
        <taxon>Bivalvia</taxon>
        <taxon>Autobranchia</taxon>
        <taxon>Heteroconchia</taxon>
        <taxon>Euheterodonta</taxon>
        <taxon>Imparidentia</taxon>
        <taxon>Neoheterodontei</taxon>
        <taxon>Myida</taxon>
        <taxon>Myoidea</taxon>
        <taxon>Myidae</taxon>
        <taxon>Mya</taxon>
    </lineage>
</organism>
<dbReference type="PANTHER" id="PTHR24043:SF8">
    <property type="entry name" value="EGF-LIKE DOMAIN-CONTAINING PROTEIN"/>
    <property type="match status" value="1"/>
</dbReference>
<dbReference type="Proteomes" id="UP001164746">
    <property type="component" value="Chromosome 5"/>
</dbReference>
<sequence length="277" mass="28232">CQDGAYGLECSFTCGQCVEGAVCDKATGSCPSDCEPGYQAPMCQNVCASGLYGAGCASTCGQCLGGEACNHVTGICASGCEAGFIEPLCQTACSDGTYGSNCASTCGKCAGEAACDKATGSCPLGCEPGYQAPMCQDGNPTFYCMHAHNLLTGCNAGFYGDGCASACGNCMGGGACETTVGSCDSCEPGWQMPTCTAESVVGSREEEKRSSNTEYIIAGVVAGVVFISAIVGAAVYFIKVKHANKVTKVHVLPTSNEQVDRNGKTTWMSNTMTVHNL</sequence>
<keyword evidence="2" id="KW-1133">Transmembrane helix</keyword>
<accession>A0ABY7EBR1</accession>
<gene>
    <name evidence="3" type="ORF">MAR_021814</name>
</gene>
<protein>
    <submittedName>
        <fullName evidence="3">SREC2-like protein</fullName>
    </submittedName>
</protein>
<keyword evidence="4" id="KW-1185">Reference proteome</keyword>
<feature type="non-terminal residue" evidence="3">
    <location>
        <position position="277"/>
    </location>
</feature>
<evidence type="ECO:0000313" key="4">
    <source>
        <dbReference type="Proteomes" id="UP001164746"/>
    </source>
</evidence>
<evidence type="ECO:0000256" key="2">
    <source>
        <dbReference type="SAM" id="Phobius"/>
    </source>
</evidence>
<dbReference type="EMBL" id="CP111016">
    <property type="protein sequence ID" value="WAR06445.1"/>
    <property type="molecule type" value="Genomic_DNA"/>
</dbReference>
<evidence type="ECO:0000313" key="3">
    <source>
        <dbReference type="EMBL" id="WAR06445.1"/>
    </source>
</evidence>
<dbReference type="PANTHER" id="PTHR24043">
    <property type="entry name" value="SCAVENGER RECEPTOR CLASS F"/>
    <property type="match status" value="1"/>
</dbReference>